<dbReference type="RefSeq" id="XP_003666778.1">
    <property type="nucleotide sequence ID" value="XM_003666730.1"/>
</dbReference>
<dbReference type="OMA" id="SFETMWR"/>
<accession>G2QPM0</accession>
<dbReference type="GO" id="GO:0004497">
    <property type="term" value="F:monooxygenase activity"/>
    <property type="evidence" value="ECO:0007669"/>
    <property type="project" value="InterPro"/>
</dbReference>
<dbReference type="GeneID" id="11510132"/>
<protein>
    <submittedName>
        <fullName evidence="2">Uncharacterized protein</fullName>
    </submittedName>
</protein>
<dbReference type="InParanoid" id="G2QPM0"/>
<evidence type="ECO:0000313" key="2">
    <source>
        <dbReference type="EMBL" id="AEO61533.1"/>
    </source>
</evidence>
<keyword evidence="3" id="KW-1185">Reference proteome</keyword>
<organism evidence="2 3">
    <name type="scientific">Thermothelomyces thermophilus (strain ATCC 42464 / BCRC 31852 / DSM 1799)</name>
    <name type="common">Sporotrichum thermophile</name>
    <dbReference type="NCBI Taxonomy" id="573729"/>
    <lineage>
        <taxon>Eukaryota</taxon>
        <taxon>Fungi</taxon>
        <taxon>Dikarya</taxon>
        <taxon>Ascomycota</taxon>
        <taxon>Pezizomycotina</taxon>
        <taxon>Sordariomycetes</taxon>
        <taxon>Sordariomycetidae</taxon>
        <taxon>Sordariales</taxon>
        <taxon>Chaetomiaceae</taxon>
        <taxon>Thermothelomyces</taxon>
    </lineage>
</organism>
<dbReference type="EMBL" id="CP003008">
    <property type="protein sequence ID" value="AEO61533.1"/>
    <property type="molecule type" value="Genomic_DNA"/>
</dbReference>
<dbReference type="KEGG" id="mtm:MYCTH_2070700"/>
<dbReference type="GO" id="GO:0005506">
    <property type="term" value="F:iron ion binding"/>
    <property type="evidence" value="ECO:0007669"/>
    <property type="project" value="InterPro"/>
</dbReference>
<dbReference type="SUPFAM" id="SSF48264">
    <property type="entry name" value="Cytochrome P450"/>
    <property type="match status" value="1"/>
</dbReference>
<dbReference type="OrthoDB" id="10029320at2759"/>
<gene>
    <name evidence="2" type="ORF">MYCTH_2070700</name>
</gene>
<dbReference type="GO" id="GO:0016705">
    <property type="term" value="F:oxidoreductase activity, acting on paired donors, with incorporation or reduction of molecular oxygen"/>
    <property type="evidence" value="ECO:0007669"/>
    <property type="project" value="InterPro"/>
</dbReference>
<dbReference type="Gene3D" id="1.10.630.10">
    <property type="entry name" value="Cytochrome P450"/>
    <property type="match status" value="1"/>
</dbReference>
<sequence length="425" mass="47052">MLILAGPLCLFIIPLLFQKWRAWRLDEWVHEQLRVADFRYAGNIRLEERLRLRATENRRLRAAFGIDNSLTTTSPSDHRAFLKRASWLLKRGDRSWEQLYRTAEDFLGAEVRAAVKEGRYGLHLAESVRCMVLAVVLFDNFGIEPASIPRAHLVTITREINEQWLRSKRDPVGVAPSSLLYSTIESLNVMSPFANTESVVLSAPEVLSLLMPQYETLWRVVLLTFVTAYHHQPDAYPDAVQRTADVPACLGHPAKEKEALKLAKEGLRLYPSNKHLYRAAPSCLANPEGSTNRRGPARAADISALHRHPSIWGGGAGGGGGALAFRPARFDDGALTDLQRRAYAPFSRPPHRCPAAGSSSSSSSTAAEAGKNSFGERMIVVLVVALGRALGRDKGRVVLGEEKGGEGGPLPTGRDEMEGWVWVWY</sequence>
<dbReference type="AlphaFoldDB" id="G2QPM0"/>
<dbReference type="eggNOG" id="ENOG502SSCR">
    <property type="taxonomic scope" value="Eukaryota"/>
</dbReference>
<proteinExistence type="predicted"/>
<evidence type="ECO:0000313" key="3">
    <source>
        <dbReference type="Proteomes" id="UP000007322"/>
    </source>
</evidence>
<dbReference type="InterPro" id="IPR036396">
    <property type="entry name" value="Cyt_P450_sf"/>
</dbReference>
<name>G2QPM0_THET4</name>
<dbReference type="Proteomes" id="UP000007322">
    <property type="component" value="Chromosome 7"/>
</dbReference>
<feature type="region of interest" description="Disordered" evidence="1">
    <location>
        <begin position="345"/>
        <end position="369"/>
    </location>
</feature>
<reference evidence="2 3" key="1">
    <citation type="journal article" date="2011" name="Nat. Biotechnol.">
        <title>Comparative genomic analysis of the thermophilic biomass-degrading fungi Myceliophthora thermophila and Thielavia terrestris.</title>
        <authorList>
            <person name="Berka R.M."/>
            <person name="Grigoriev I.V."/>
            <person name="Otillar R."/>
            <person name="Salamov A."/>
            <person name="Grimwood J."/>
            <person name="Reid I."/>
            <person name="Ishmael N."/>
            <person name="John T."/>
            <person name="Darmond C."/>
            <person name="Moisan M.-C."/>
            <person name="Henrissat B."/>
            <person name="Coutinho P.M."/>
            <person name="Lombard V."/>
            <person name="Natvig D.O."/>
            <person name="Lindquist E."/>
            <person name="Schmutz J."/>
            <person name="Lucas S."/>
            <person name="Harris P."/>
            <person name="Powlowski J."/>
            <person name="Bellemare A."/>
            <person name="Taylor D."/>
            <person name="Butler G."/>
            <person name="de Vries R.P."/>
            <person name="Allijn I.E."/>
            <person name="van den Brink J."/>
            <person name="Ushinsky S."/>
            <person name="Storms R."/>
            <person name="Powell A.J."/>
            <person name="Paulsen I.T."/>
            <person name="Elbourne L.D.H."/>
            <person name="Baker S.E."/>
            <person name="Magnuson J."/>
            <person name="LaBoissiere S."/>
            <person name="Clutterbuck A.J."/>
            <person name="Martinez D."/>
            <person name="Wogulis M."/>
            <person name="de Leon A.L."/>
            <person name="Rey M.W."/>
            <person name="Tsang A."/>
        </authorList>
    </citation>
    <scope>NUCLEOTIDE SEQUENCE [LARGE SCALE GENOMIC DNA]</scope>
    <source>
        <strain evidence="3">ATCC 42464 / BCRC 31852 / DSM 1799</strain>
    </source>
</reference>
<dbReference type="VEuPathDB" id="FungiDB:MYCTH_2070700"/>
<evidence type="ECO:0000256" key="1">
    <source>
        <dbReference type="SAM" id="MobiDB-lite"/>
    </source>
</evidence>
<dbReference type="GO" id="GO:0020037">
    <property type="term" value="F:heme binding"/>
    <property type="evidence" value="ECO:0007669"/>
    <property type="project" value="InterPro"/>
</dbReference>
<dbReference type="HOGENOM" id="CLU_044612_2_0_1"/>